<keyword evidence="2" id="KW-0802">TPR repeat</keyword>
<dbReference type="SUPFAM" id="SSF52151">
    <property type="entry name" value="FabD/lysophospholipase-like"/>
    <property type="match status" value="1"/>
</dbReference>
<protein>
    <recommendedName>
        <fullName evidence="4">PNPLA domain-containing protein</fullName>
    </recommendedName>
</protein>
<dbReference type="InterPro" id="IPR011990">
    <property type="entry name" value="TPR-like_helical_dom_sf"/>
</dbReference>
<dbReference type="Pfam" id="PF00931">
    <property type="entry name" value="NB-ARC"/>
    <property type="match status" value="1"/>
</dbReference>
<evidence type="ECO:0000256" key="3">
    <source>
        <dbReference type="PROSITE-ProRule" id="PRU01161"/>
    </source>
</evidence>
<keyword evidence="6" id="KW-1185">Reference proteome</keyword>
<dbReference type="GO" id="GO:0016042">
    <property type="term" value="P:lipid catabolic process"/>
    <property type="evidence" value="ECO:0007669"/>
    <property type="project" value="UniProtKB-UniRule"/>
</dbReference>
<evidence type="ECO:0000313" key="5">
    <source>
        <dbReference type="EMBL" id="KAK3382112.1"/>
    </source>
</evidence>
<dbReference type="Gene3D" id="1.25.40.10">
    <property type="entry name" value="Tetratricopeptide repeat domain"/>
    <property type="match status" value="2"/>
</dbReference>
<proteinExistence type="predicted"/>
<accession>A0AAE0NIF8</accession>
<dbReference type="AlphaFoldDB" id="A0AAE0NIF8"/>
<keyword evidence="3" id="KW-0442">Lipid degradation</keyword>
<dbReference type="EMBL" id="JAULSN010000001">
    <property type="protein sequence ID" value="KAK3382112.1"/>
    <property type="molecule type" value="Genomic_DNA"/>
</dbReference>
<feature type="short sequence motif" description="GXSXG" evidence="3">
    <location>
        <begin position="53"/>
        <end position="57"/>
    </location>
</feature>
<dbReference type="PROSITE" id="PS51635">
    <property type="entry name" value="PNPLA"/>
    <property type="match status" value="1"/>
</dbReference>
<evidence type="ECO:0000256" key="2">
    <source>
        <dbReference type="PROSITE-ProRule" id="PRU00339"/>
    </source>
</evidence>
<gene>
    <name evidence="5" type="ORF">B0T24DRAFT_660893</name>
</gene>
<feature type="short sequence motif" description="DGA/G" evidence="3">
    <location>
        <begin position="192"/>
        <end position="194"/>
    </location>
</feature>
<dbReference type="PROSITE" id="PS50005">
    <property type="entry name" value="TPR"/>
    <property type="match status" value="1"/>
</dbReference>
<reference evidence="5" key="1">
    <citation type="journal article" date="2023" name="Mol. Phylogenet. Evol.">
        <title>Genome-scale phylogeny and comparative genomics of the fungal order Sordariales.</title>
        <authorList>
            <person name="Hensen N."/>
            <person name="Bonometti L."/>
            <person name="Westerberg I."/>
            <person name="Brannstrom I.O."/>
            <person name="Guillou S."/>
            <person name="Cros-Aarteil S."/>
            <person name="Calhoun S."/>
            <person name="Haridas S."/>
            <person name="Kuo A."/>
            <person name="Mondo S."/>
            <person name="Pangilinan J."/>
            <person name="Riley R."/>
            <person name="LaButti K."/>
            <person name="Andreopoulos B."/>
            <person name="Lipzen A."/>
            <person name="Chen C."/>
            <person name="Yan M."/>
            <person name="Daum C."/>
            <person name="Ng V."/>
            <person name="Clum A."/>
            <person name="Steindorff A."/>
            <person name="Ohm R.A."/>
            <person name="Martin F."/>
            <person name="Silar P."/>
            <person name="Natvig D.O."/>
            <person name="Lalanne C."/>
            <person name="Gautier V."/>
            <person name="Ament-Velasquez S.L."/>
            <person name="Kruys A."/>
            <person name="Hutchinson M.I."/>
            <person name="Powell A.J."/>
            <person name="Barry K."/>
            <person name="Miller A.N."/>
            <person name="Grigoriev I.V."/>
            <person name="Debuchy R."/>
            <person name="Gladieux P."/>
            <person name="Hiltunen Thoren M."/>
            <person name="Johannesson H."/>
        </authorList>
    </citation>
    <scope>NUCLEOTIDE SEQUENCE</scope>
    <source>
        <strain evidence="5">CBS 958.72</strain>
    </source>
</reference>
<dbReference type="GO" id="GO:0046486">
    <property type="term" value="P:glycerolipid metabolic process"/>
    <property type="evidence" value="ECO:0007669"/>
    <property type="project" value="UniProtKB-ARBA"/>
</dbReference>
<dbReference type="Gene3D" id="3.40.50.300">
    <property type="entry name" value="P-loop containing nucleotide triphosphate hydrolases"/>
    <property type="match status" value="1"/>
</dbReference>
<dbReference type="GO" id="GO:0043531">
    <property type="term" value="F:ADP binding"/>
    <property type="evidence" value="ECO:0007669"/>
    <property type="project" value="InterPro"/>
</dbReference>
<dbReference type="Pfam" id="PF01734">
    <property type="entry name" value="Patatin"/>
    <property type="match status" value="1"/>
</dbReference>
<keyword evidence="3" id="KW-0378">Hydrolase</keyword>
<feature type="domain" description="PNPLA" evidence="4">
    <location>
        <begin position="9"/>
        <end position="205"/>
    </location>
</feature>
<dbReference type="Pfam" id="PF13424">
    <property type="entry name" value="TPR_12"/>
    <property type="match status" value="3"/>
</dbReference>
<dbReference type="GO" id="GO:0016787">
    <property type="term" value="F:hydrolase activity"/>
    <property type="evidence" value="ECO:0007669"/>
    <property type="project" value="UniProtKB-UniRule"/>
</dbReference>
<evidence type="ECO:0000256" key="1">
    <source>
        <dbReference type="ARBA" id="ARBA00023098"/>
    </source>
</evidence>
<dbReference type="SUPFAM" id="SSF48452">
    <property type="entry name" value="TPR-like"/>
    <property type="match status" value="1"/>
</dbReference>
<dbReference type="PANTHER" id="PTHR46082:SF6">
    <property type="entry name" value="AAA+ ATPASE DOMAIN-CONTAINING PROTEIN-RELATED"/>
    <property type="match status" value="1"/>
</dbReference>
<sequence length="1006" mass="112508">MDDKPLCLLALDGGGIRGLSQLVILDEIMNRIKYDLDVDEDLLPADFFDLIGGTSTGGLIALLLGRLRRSVPQARKEYVRIAEEVFSLPRYLKKNTFEGRKLEEAVKRLLGKDRSEEKMLEKGGSCKVFVCAVPQQDVKARAGPRLFRTYKVRENASFNCTIWEACRATSAAPSYFEPIKIGDDGEQETFVDGALGYNNPIELVLEEARCIFPGRKVACIVSIGTGVATVINFSDSPKTSPVKLINALKKMATESDTTAEKTHRRFRNVQDTCFRFTVDRGLPGIGLEEWKELSHVNKVVRALLASNIVGQEGSNRLIRLSAVSSDEPGAPQGLPRTLDWRPKEGSIPSFYYVTEQLASHIVGFLSQRHWIVPFGRNDDFVGRGEELEQLLATIPPESNKDNCQLVALEGLGGIGKTQIALEAIFRVRDAHPECSIFWVPAIDSTTFENAYRKIGQELKIAGIGEDKADIKTLVKTALNSEDSGSWLLVVDNADDTDLLFGDTSLADHLPSSQKGSILFTTRNHEVVRRLSIRQANRICVTTMSRDEAVDLLKKHLRPEQMSDNKSATDLLDLLADLPLAIKQASAYMDQTGITTMRYLEHCRSSDADLIKILGKDFEDKGRYKSTQNPVATTWLVSFHHISRDNHLSAQYMKFMSFLSEKDIPRDLLPPGDGELEMDEAIGLLKAYAFISERAGQKLEGDSTDDAAKSNLLYNLATAVWSLGNYKQAEQLYRRTLALRTKVVGAQHPDTLRSMHGLANAAWSQGKHKEAEQLYRQTLAQWTEVLGARHCHTLLTMNNLANAVRDQGNYKEAAQLYRQTLTLRTEVLGVQHPITLRSMHGLANAVRDEGNYKEAEQLYRQTLALRTEVLGLQHPDTLRSVHGLANVVWDQGNYHEARQLYQQTLALRTEVLGLQHPDTLRSMHGVASVVGWQGNYKAAEKLHRQTLALLYMDLRTRCVIRATTRRLSSYTGKHSHYTQKSWARGIPTHSGLIGNMDKALLLYQRSA</sequence>
<dbReference type="InterPro" id="IPR053137">
    <property type="entry name" value="NLR-like"/>
</dbReference>
<dbReference type="InterPro" id="IPR016035">
    <property type="entry name" value="Acyl_Trfase/lysoPLipase"/>
</dbReference>
<dbReference type="CDD" id="cd07216">
    <property type="entry name" value="Pat17_PNPLA8_PNPLA9_like3"/>
    <property type="match status" value="1"/>
</dbReference>
<comment type="caution">
    <text evidence="5">The sequence shown here is derived from an EMBL/GenBank/DDBJ whole genome shotgun (WGS) entry which is preliminary data.</text>
</comment>
<dbReference type="PANTHER" id="PTHR46082">
    <property type="entry name" value="ATP/GTP-BINDING PROTEIN-RELATED"/>
    <property type="match status" value="1"/>
</dbReference>
<feature type="active site" description="Proton acceptor" evidence="3">
    <location>
        <position position="192"/>
    </location>
</feature>
<dbReference type="InterPro" id="IPR002641">
    <property type="entry name" value="PNPLA_dom"/>
</dbReference>
<dbReference type="SMART" id="SM00028">
    <property type="entry name" value="TPR"/>
    <property type="match status" value="5"/>
</dbReference>
<dbReference type="Gene3D" id="3.40.1090.10">
    <property type="entry name" value="Cytosolic phospholipase A2 catalytic domain"/>
    <property type="match status" value="1"/>
</dbReference>
<feature type="active site" description="Nucleophile" evidence="3">
    <location>
        <position position="55"/>
    </location>
</feature>
<organism evidence="5 6">
    <name type="scientific">Lasiosphaeria ovina</name>
    <dbReference type="NCBI Taxonomy" id="92902"/>
    <lineage>
        <taxon>Eukaryota</taxon>
        <taxon>Fungi</taxon>
        <taxon>Dikarya</taxon>
        <taxon>Ascomycota</taxon>
        <taxon>Pezizomycotina</taxon>
        <taxon>Sordariomycetes</taxon>
        <taxon>Sordariomycetidae</taxon>
        <taxon>Sordariales</taxon>
        <taxon>Lasiosphaeriaceae</taxon>
        <taxon>Lasiosphaeria</taxon>
    </lineage>
</organism>
<feature type="repeat" description="TPR" evidence="2">
    <location>
        <begin position="709"/>
        <end position="742"/>
    </location>
</feature>
<evidence type="ECO:0000259" key="4">
    <source>
        <dbReference type="PROSITE" id="PS51635"/>
    </source>
</evidence>
<feature type="short sequence motif" description="GXGXXG" evidence="3">
    <location>
        <begin position="13"/>
        <end position="18"/>
    </location>
</feature>
<dbReference type="SUPFAM" id="SSF52540">
    <property type="entry name" value="P-loop containing nucleoside triphosphate hydrolases"/>
    <property type="match status" value="1"/>
</dbReference>
<name>A0AAE0NIF8_9PEZI</name>
<evidence type="ECO:0000313" key="6">
    <source>
        <dbReference type="Proteomes" id="UP001287356"/>
    </source>
</evidence>
<dbReference type="InterPro" id="IPR002182">
    <property type="entry name" value="NB-ARC"/>
</dbReference>
<dbReference type="Proteomes" id="UP001287356">
    <property type="component" value="Unassembled WGS sequence"/>
</dbReference>
<keyword evidence="1 3" id="KW-0443">Lipid metabolism</keyword>
<reference evidence="5" key="2">
    <citation type="submission" date="2023-06" db="EMBL/GenBank/DDBJ databases">
        <authorList>
            <consortium name="Lawrence Berkeley National Laboratory"/>
            <person name="Haridas S."/>
            <person name="Hensen N."/>
            <person name="Bonometti L."/>
            <person name="Westerberg I."/>
            <person name="Brannstrom I.O."/>
            <person name="Guillou S."/>
            <person name="Cros-Aarteil S."/>
            <person name="Calhoun S."/>
            <person name="Kuo A."/>
            <person name="Mondo S."/>
            <person name="Pangilinan J."/>
            <person name="Riley R."/>
            <person name="Labutti K."/>
            <person name="Andreopoulos B."/>
            <person name="Lipzen A."/>
            <person name="Chen C."/>
            <person name="Yanf M."/>
            <person name="Daum C."/>
            <person name="Ng V."/>
            <person name="Clum A."/>
            <person name="Steindorff A."/>
            <person name="Ohm R."/>
            <person name="Martin F."/>
            <person name="Silar P."/>
            <person name="Natvig D."/>
            <person name="Lalanne C."/>
            <person name="Gautier V."/>
            <person name="Ament-Velasquez S.L."/>
            <person name="Kruys A."/>
            <person name="Hutchinson M.I."/>
            <person name="Powell A.J."/>
            <person name="Barry K."/>
            <person name="Miller A.N."/>
            <person name="Grigoriev I.V."/>
            <person name="Debuchy R."/>
            <person name="Gladieux P."/>
            <person name="Thoren M.H."/>
            <person name="Johannesson H."/>
        </authorList>
    </citation>
    <scope>NUCLEOTIDE SEQUENCE</scope>
    <source>
        <strain evidence="5">CBS 958.72</strain>
    </source>
</reference>
<dbReference type="InterPro" id="IPR019734">
    <property type="entry name" value="TPR_rpt"/>
</dbReference>
<dbReference type="InterPro" id="IPR027417">
    <property type="entry name" value="P-loop_NTPase"/>
</dbReference>